<dbReference type="Gene3D" id="1.10.150.20">
    <property type="entry name" value="5' to 3' exonuclease, C-terminal subdomain"/>
    <property type="match status" value="1"/>
</dbReference>
<dbReference type="GO" id="GO:0009432">
    <property type="term" value="P:SOS response"/>
    <property type="evidence" value="ECO:0007669"/>
    <property type="project" value="TreeGrafter"/>
</dbReference>
<dbReference type="InterPro" id="IPR043502">
    <property type="entry name" value="DNA/RNA_pol_sf"/>
</dbReference>
<dbReference type="GO" id="GO:0042276">
    <property type="term" value="P:error-prone translesion synthesis"/>
    <property type="evidence" value="ECO:0007669"/>
    <property type="project" value="TreeGrafter"/>
</dbReference>
<evidence type="ECO:0000259" key="2">
    <source>
        <dbReference type="PROSITE" id="PS50173"/>
    </source>
</evidence>
<dbReference type="PANTHER" id="PTHR11076">
    <property type="entry name" value="DNA REPAIR POLYMERASE UMUC / TRANSFERASE FAMILY MEMBER"/>
    <property type="match status" value="1"/>
</dbReference>
<dbReference type="GO" id="GO:0003887">
    <property type="term" value="F:DNA-directed DNA polymerase activity"/>
    <property type="evidence" value="ECO:0007669"/>
    <property type="project" value="TreeGrafter"/>
</dbReference>
<dbReference type="InterPro" id="IPR017961">
    <property type="entry name" value="DNA_pol_Y-fam_little_finger"/>
</dbReference>
<dbReference type="GO" id="GO:0006281">
    <property type="term" value="P:DNA repair"/>
    <property type="evidence" value="ECO:0007669"/>
    <property type="project" value="InterPro"/>
</dbReference>
<dbReference type="Gene3D" id="3.40.1170.60">
    <property type="match status" value="1"/>
</dbReference>
<name>A0AAP2UD30_9FIRM</name>
<dbReference type="AlphaFoldDB" id="A0AAP2UD30"/>
<evidence type="ECO:0000313" key="3">
    <source>
        <dbReference type="EMBL" id="MCQ5060866.1"/>
    </source>
</evidence>
<evidence type="ECO:0000313" key="4">
    <source>
        <dbReference type="Proteomes" id="UP001204814"/>
    </source>
</evidence>
<dbReference type="Pfam" id="PF11799">
    <property type="entry name" value="IMS_C"/>
    <property type="match status" value="1"/>
</dbReference>
<dbReference type="Pfam" id="PF00817">
    <property type="entry name" value="IMS"/>
    <property type="match status" value="1"/>
</dbReference>
<dbReference type="InterPro" id="IPR043128">
    <property type="entry name" value="Rev_trsase/Diguanyl_cyclase"/>
</dbReference>
<dbReference type="SUPFAM" id="SSF56672">
    <property type="entry name" value="DNA/RNA polymerases"/>
    <property type="match status" value="1"/>
</dbReference>
<reference evidence="3" key="1">
    <citation type="submission" date="2022-06" db="EMBL/GenBank/DDBJ databases">
        <title>Isolation of gut microbiota from human fecal samples.</title>
        <authorList>
            <person name="Pamer E.G."/>
            <person name="Barat B."/>
            <person name="Waligurski E."/>
            <person name="Medina S."/>
            <person name="Paddock L."/>
            <person name="Mostad J."/>
        </authorList>
    </citation>
    <scope>NUCLEOTIDE SEQUENCE</scope>
    <source>
        <strain evidence="3">DFI.6.24</strain>
    </source>
</reference>
<accession>A0AAP2UD30</accession>
<sequence length="419" mass="48108">MKKVYMCIDLKTFFASVECSERKLDPFKTNLVVADPSRGKGALCLAITPKMKAIGIRNRCRIFEIPKEVEYITALPRMNLYMDYSAKIYEIYLRYVSEKDIHVYSIDECFIDMTSYLRLYNKKPKEFAQMLMNAVMEETNITATAGIGTNLYLAKIALDIISKHVPDNIGMLTEKTYQKYLWHHTPITDFWHVGIGTANRLAKLGIQDMYGITMCPEETLYKIFGINAEYIMDHAWGREPTTIAQIKAYAPSSNSISNSQVLFEDYSYQDALLVVKEMVELNTQRLVKHHLVTDRISLYIGYSRDDGGGASGGQMKLTVRTNSNRILIKEFIDLYHRKVAPNRLIRQIGISFCDVLDEYYESYDLFTNIDEIDEEKNLQLAIIEIKEKYGKNAIFKGMNKLEKATTIKRNTLVGGHNAN</sequence>
<dbReference type="Proteomes" id="UP001204814">
    <property type="component" value="Unassembled WGS sequence"/>
</dbReference>
<comment type="similarity">
    <text evidence="1">Belongs to the DNA polymerase type-Y family.</text>
</comment>
<dbReference type="InterPro" id="IPR050116">
    <property type="entry name" value="DNA_polymerase-Y"/>
</dbReference>
<protein>
    <submittedName>
        <fullName evidence="3">DNA repair protein</fullName>
    </submittedName>
</protein>
<feature type="domain" description="UmuC" evidence="2">
    <location>
        <begin position="5"/>
        <end position="194"/>
    </location>
</feature>
<comment type="caution">
    <text evidence="3">The sequence shown here is derived from an EMBL/GenBank/DDBJ whole genome shotgun (WGS) entry which is preliminary data.</text>
</comment>
<dbReference type="EMBL" id="JANGBO010000001">
    <property type="protein sequence ID" value="MCQ5060866.1"/>
    <property type="molecule type" value="Genomic_DNA"/>
</dbReference>
<gene>
    <name evidence="3" type="ORF">NE542_03315</name>
</gene>
<dbReference type="PROSITE" id="PS50173">
    <property type="entry name" value="UMUC"/>
    <property type="match status" value="1"/>
</dbReference>
<dbReference type="RefSeq" id="WP_118473680.1">
    <property type="nucleotide sequence ID" value="NZ_JAJDKX010000007.1"/>
</dbReference>
<evidence type="ECO:0000256" key="1">
    <source>
        <dbReference type="ARBA" id="ARBA00010945"/>
    </source>
</evidence>
<dbReference type="GO" id="GO:0005829">
    <property type="term" value="C:cytosol"/>
    <property type="evidence" value="ECO:0007669"/>
    <property type="project" value="TreeGrafter"/>
</dbReference>
<dbReference type="InterPro" id="IPR001126">
    <property type="entry name" value="UmuC"/>
</dbReference>
<proteinExistence type="inferred from homology"/>
<dbReference type="Gene3D" id="3.30.70.270">
    <property type="match status" value="1"/>
</dbReference>
<dbReference type="GO" id="GO:0003684">
    <property type="term" value="F:damaged DNA binding"/>
    <property type="evidence" value="ECO:0007669"/>
    <property type="project" value="InterPro"/>
</dbReference>
<dbReference type="PANTHER" id="PTHR11076:SF35">
    <property type="entry name" value="DNA REPAIR PROTEIN HOMOLOG YOBH"/>
    <property type="match status" value="1"/>
</dbReference>
<organism evidence="3 4">
    <name type="scientific">Faecalibacillus intestinalis</name>
    <dbReference type="NCBI Taxonomy" id="1982626"/>
    <lineage>
        <taxon>Bacteria</taxon>
        <taxon>Bacillati</taxon>
        <taxon>Bacillota</taxon>
        <taxon>Erysipelotrichia</taxon>
        <taxon>Erysipelotrichales</taxon>
        <taxon>Coprobacillaceae</taxon>
        <taxon>Faecalibacillus</taxon>
    </lineage>
</organism>